<protein>
    <submittedName>
        <fullName evidence="1">Uncharacterized protein</fullName>
    </submittedName>
</protein>
<evidence type="ECO:0000313" key="2">
    <source>
        <dbReference type="Proteomes" id="UP001163835"/>
    </source>
</evidence>
<evidence type="ECO:0000313" key="1">
    <source>
        <dbReference type="EMBL" id="KAJ3804259.1"/>
    </source>
</evidence>
<gene>
    <name evidence="1" type="ORF">F5876DRAFT_53619</name>
</gene>
<keyword evidence="2" id="KW-1185">Reference proteome</keyword>
<accession>A0ACC1THU3</accession>
<dbReference type="EMBL" id="MU796143">
    <property type="protein sequence ID" value="KAJ3804259.1"/>
    <property type="molecule type" value="Genomic_DNA"/>
</dbReference>
<dbReference type="Proteomes" id="UP001163835">
    <property type="component" value="Unassembled WGS sequence"/>
</dbReference>
<organism evidence="1 2">
    <name type="scientific">Lentinula aff. lateritia</name>
    <dbReference type="NCBI Taxonomy" id="2804960"/>
    <lineage>
        <taxon>Eukaryota</taxon>
        <taxon>Fungi</taxon>
        <taxon>Dikarya</taxon>
        <taxon>Basidiomycota</taxon>
        <taxon>Agaricomycotina</taxon>
        <taxon>Agaricomycetes</taxon>
        <taxon>Agaricomycetidae</taxon>
        <taxon>Agaricales</taxon>
        <taxon>Marasmiineae</taxon>
        <taxon>Omphalotaceae</taxon>
        <taxon>Lentinula</taxon>
    </lineage>
</organism>
<comment type="caution">
    <text evidence="1">The sequence shown here is derived from an EMBL/GenBank/DDBJ whole genome shotgun (WGS) entry which is preliminary data.</text>
</comment>
<reference evidence="1" key="1">
    <citation type="submission" date="2022-09" db="EMBL/GenBank/DDBJ databases">
        <title>A Global Phylogenomic Analysis of the Shiitake Genus Lentinula.</title>
        <authorList>
            <consortium name="DOE Joint Genome Institute"/>
            <person name="Sierra-Patev S."/>
            <person name="Min B."/>
            <person name="Naranjo-Ortiz M."/>
            <person name="Looney B."/>
            <person name="Konkel Z."/>
            <person name="Slot J.C."/>
            <person name="Sakamoto Y."/>
            <person name="Steenwyk J.L."/>
            <person name="Rokas A."/>
            <person name="Carro J."/>
            <person name="Camarero S."/>
            <person name="Ferreira P."/>
            <person name="Molpeceres G."/>
            <person name="Ruiz-Duenas F.J."/>
            <person name="Serrano A."/>
            <person name="Henrissat B."/>
            <person name="Drula E."/>
            <person name="Hughes K.W."/>
            <person name="Mata J.L."/>
            <person name="Ishikawa N.K."/>
            <person name="Vargas-Isla R."/>
            <person name="Ushijima S."/>
            <person name="Smith C.A."/>
            <person name="Ahrendt S."/>
            <person name="Andreopoulos W."/>
            <person name="He G."/>
            <person name="Labutti K."/>
            <person name="Lipzen A."/>
            <person name="Ng V."/>
            <person name="Riley R."/>
            <person name="Sandor L."/>
            <person name="Barry K."/>
            <person name="Martinez A.T."/>
            <person name="Xiao Y."/>
            <person name="Gibbons J.G."/>
            <person name="Terashima K."/>
            <person name="Grigoriev I.V."/>
            <person name="Hibbett D.S."/>
        </authorList>
    </citation>
    <scope>NUCLEOTIDE SEQUENCE</scope>
    <source>
        <strain evidence="1">TMI1499</strain>
    </source>
</reference>
<proteinExistence type="predicted"/>
<sequence length="57" mass="6263">MEPDVWNSILSTTNAQEAQHWKLYSAVGRDHGLLEGLEALHAVAETTVKLFTANLGK</sequence>
<name>A0ACC1THU3_9AGAR</name>